<feature type="coiled-coil region" evidence="10">
    <location>
        <begin position="50"/>
        <end position="97"/>
    </location>
</feature>
<keyword evidence="5 9" id="KW-0653">Protein transport</keyword>
<evidence type="ECO:0000313" key="13">
    <source>
        <dbReference type="Proteomes" id="UP000245790"/>
    </source>
</evidence>
<evidence type="ECO:0000256" key="4">
    <source>
        <dbReference type="ARBA" id="ARBA00022692"/>
    </source>
</evidence>
<dbReference type="Pfam" id="PF02416">
    <property type="entry name" value="TatA_B_E"/>
    <property type="match status" value="1"/>
</dbReference>
<keyword evidence="10" id="KW-0175">Coiled coil</keyword>
<evidence type="ECO:0000256" key="5">
    <source>
        <dbReference type="ARBA" id="ARBA00022927"/>
    </source>
</evidence>
<dbReference type="AlphaFoldDB" id="A0A316FKC2"/>
<dbReference type="PRINTS" id="PR01506">
    <property type="entry name" value="TATBPROTEIN"/>
</dbReference>
<evidence type="ECO:0000256" key="8">
    <source>
        <dbReference type="ARBA" id="ARBA00023136"/>
    </source>
</evidence>
<comment type="caution">
    <text evidence="12">The sequence shown here is derived from an EMBL/GenBank/DDBJ whole genome shotgun (WGS) entry which is preliminary data.</text>
</comment>
<keyword evidence="2 9" id="KW-0813">Transport</keyword>
<feature type="region of interest" description="Disordered" evidence="11">
    <location>
        <begin position="101"/>
        <end position="223"/>
    </location>
</feature>
<dbReference type="GO" id="GO:0043953">
    <property type="term" value="P:protein transport by the Tat complex"/>
    <property type="evidence" value="ECO:0007669"/>
    <property type="project" value="UniProtKB-UniRule"/>
</dbReference>
<evidence type="ECO:0000256" key="1">
    <source>
        <dbReference type="ARBA" id="ARBA00004167"/>
    </source>
</evidence>
<dbReference type="RefSeq" id="WP_109764255.1">
    <property type="nucleotide sequence ID" value="NZ_QGGU01000009.1"/>
</dbReference>
<keyword evidence="7 9" id="KW-0811">Translocation</keyword>
<comment type="function">
    <text evidence="9">Part of the twin-arginine translocation (Tat) system that transports large folded proteins containing a characteristic twin-arginine motif in their signal peptide across membranes. Together with TatC, TatB is part of a receptor directly interacting with Tat signal peptides. TatB may form an oligomeric binding site that transiently accommodates folded Tat precursor proteins before their translocation.</text>
</comment>
<dbReference type="InterPro" id="IPR003369">
    <property type="entry name" value="TatA/B/E"/>
</dbReference>
<evidence type="ECO:0000256" key="9">
    <source>
        <dbReference type="HAMAP-Rule" id="MF_00237"/>
    </source>
</evidence>
<dbReference type="OrthoDB" id="9816005at2"/>
<comment type="subcellular location">
    <subcellularLocation>
        <location evidence="9">Cell membrane</location>
        <topology evidence="9">Single-pass membrane protein</topology>
    </subcellularLocation>
    <subcellularLocation>
        <location evidence="1">Membrane</location>
        <topology evidence="1">Single-pass membrane protein</topology>
    </subcellularLocation>
</comment>
<gene>
    <name evidence="9" type="primary">tatB</name>
    <name evidence="12" type="ORF">C8D97_109136</name>
</gene>
<feature type="compositionally biased region" description="Acidic residues" evidence="11">
    <location>
        <begin position="135"/>
        <end position="149"/>
    </location>
</feature>
<evidence type="ECO:0000256" key="2">
    <source>
        <dbReference type="ARBA" id="ARBA00022448"/>
    </source>
</evidence>
<sequence length="223" mass="25002">MPFDIGFFELCFIAIIALLVLGPERLPTAARTIGRWVSKARRAFTSVKSEIDRELQLDELKQQIKQQQEKMEQLVNNQTMQETLSETQQKINDTRAAFEREMAQQNGSSDTSDPDNKISEPTEQSNPSGQTQSSDVDDVIDENIDDENEMSGCDNPVEFEPLPNKESNVHHNSQAPTIHPPESDARESNKTNNQSQTSDTDQSDNLNSDTFNSNSPETDAAKK</sequence>
<dbReference type="PANTHER" id="PTHR33162">
    <property type="entry name" value="SEC-INDEPENDENT PROTEIN TRANSLOCASE PROTEIN TATA, CHLOROPLASTIC"/>
    <property type="match status" value="1"/>
</dbReference>
<keyword evidence="8 9" id="KW-0472">Membrane</keyword>
<evidence type="ECO:0000313" key="12">
    <source>
        <dbReference type="EMBL" id="PWK48585.1"/>
    </source>
</evidence>
<dbReference type="GO" id="GO:0033281">
    <property type="term" value="C:TAT protein transport complex"/>
    <property type="evidence" value="ECO:0007669"/>
    <property type="project" value="UniProtKB-UniRule"/>
</dbReference>
<dbReference type="GO" id="GO:0008320">
    <property type="term" value="F:protein transmembrane transporter activity"/>
    <property type="evidence" value="ECO:0007669"/>
    <property type="project" value="UniProtKB-UniRule"/>
</dbReference>
<evidence type="ECO:0000256" key="11">
    <source>
        <dbReference type="SAM" id="MobiDB-lite"/>
    </source>
</evidence>
<dbReference type="Gene3D" id="1.20.5.3310">
    <property type="match status" value="1"/>
</dbReference>
<feature type="compositionally biased region" description="Polar residues" evidence="11">
    <location>
        <begin position="190"/>
        <end position="217"/>
    </location>
</feature>
<feature type="compositionally biased region" description="Polar residues" evidence="11">
    <location>
        <begin position="121"/>
        <end position="132"/>
    </location>
</feature>
<comment type="similarity">
    <text evidence="9">Belongs to the TatB family.</text>
</comment>
<dbReference type="Proteomes" id="UP000245790">
    <property type="component" value="Unassembled WGS sequence"/>
</dbReference>
<keyword evidence="6 9" id="KW-1133">Transmembrane helix</keyword>
<organism evidence="12 13">
    <name type="scientific">Pleionea mediterranea</name>
    <dbReference type="NCBI Taxonomy" id="523701"/>
    <lineage>
        <taxon>Bacteria</taxon>
        <taxon>Pseudomonadati</taxon>
        <taxon>Pseudomonadota</taxon>
        <taxon>Gammaproteobacteria</taxon>
        <taxon>Oceanospirillales</taxon>
        <taxon>Pleioneaceae</taxon>
        <taxon>Pleionea</taxon>
    </lineage>
</organism>
<evidence type="ECO:0000256" key="7">
    <source>
        <dbReference type="ARBA" id="ARBA00023010"/>
    </source>
</evidence>
<evidence type="ECO:0000256" key="3">
    <source>
        <dbReference type="ARBA" id="ARBA00022475"/>
    </source>
</evidence>
<dbReference type="InterPro" id="IPR018448">
    <property type="entry name" value="TatB"/>
</dbReference>
<dbReference type="NCBIfam" id="TIGR01410">
    <property type="entry name" value="tatB"/>
    <property type="match status" value="1"/>
</dbReference>
<dbReference type="EMBL" id="QGGU01000009">
    <property type="protein sequence ID" value="PWK48585.1"/>
    <property type="molecule type" value="Genomic_DNA"/>
</dbReference>
<keyword evidence="13" id="KW-1185">Reference proteome</keyword>
<evidence type="ECO:0000256" key="6">
    <source>
        <dbReference type="ARBA" id="ARBA00022989"/>
    </source>
</evidence>
<dbReference type="PANTHER" id="PTHR33162:SF1">
    <property type="entry name" value="SEC-INDEPENDENT PROTEIN TRANSLOCASE PROTEIN TATA, CHLOROPLASTIC"/>
    <property type="match status" value="1"/>
</dbReference>
<name>A0A316FKC2_9GAMM</name>
<accession>A0A316FKC2</accession>
<protein>
    <recommendedName>
        <fullName evidence="9">Sec-independent protein translocase protein TatB</fullName>
    </recommendedName>
</protein>
<keyword evidence="3 9" id="KW-1003">Cell membrane</keyword>
<evidence type="ECO:0000256" key="10">
    <source>
        <dbReference type="SAM" id="Coils"/>
    </source>
</evidence>
<dbReference type="HAMAP" id="MF_00237">
    <property type="entry name" value="TatB"/>
    <property type="match status" value="1"/>
</dbReference>
<reference evidence="12 13" key="1">
    <citation type="submission" date="2018-05" db="EMBL/GenBank/DDBJ databases">
        <title>Genomic Encyclopedia of Type Strains, Phase IV (KMG-IV): sequencing the most valuable type-strain genomes for metagenomic binning, comparative biology and taxonomic classification.</title>
        <authorList>
            <person name="Goeker M."/>
        </authorList>
    </citation>
    <scope>NUCLEOTIDE SEQUENCE [LARGE SCALE GENOMIC DNA]</scope>
    <source>
        <strain evidence="12 13">DSM 25350</strain>
    </source>
</reference>
<keyword evidence="4 9" id="KW-0812">Transmembrane</keyword>
<comment type="subunit">
    <text evidence="9">The Tat system comprises two distinct complexes: a TatABC complex, containing multiple copies of TatA, TatB and TatC subunits, and a separate TatA complex, containing only TatA subunits. Substrates initially bind to the TatABC complex, which probably triggers association of the separate TatA complex to form the active translocon.</text>
</comment>
<proteinExistence type="inferred from homology"/>